<dbReference type="GO" id="GO:0017101">
    <property type="term" value="C:aminoacyl-tRNA synthetase multienzyme complex"/>
    <property type="evidence" value="ECO:0007669"/>
    <property type="project" value="TreeGrafter"/>
</dbReference>
<keyword evidence="4 9" id="KW-0436">Ligase</keyword>
<comment type="catalytic activity">
    <reaction evidence="9">
        <text>tRNA(Asp) + L-aspartate + ATP = L-aspartyl-tRNA(Asp) + AMP + diphosphate</text>
        <dbReference type="Rhea" id="RHEA:19649"/>
        <dbReference type="Rhea" id="RHEA-COMP:9660"/>
        <dbReference type="Rhea" id="RHEA-COMP:9678"/>
        <dbReference type="ChEBI" id="CHEBI:29991"/>
        <dbReference type="ChEBI" id="CHEBI:30616"/>
        <dbReference type="ChEBI" id="CHEBI:33019"/>
        <dbReference type="ChEBI" id="CHEBI:78442"/>
        <dbReference type="ChEBI" id="CHEBI:78516"/>
        <dbReference type="ChEBI" id="CHEBI:456215"/>
        <dbReference type="EC" id="6.1.1.12"/>
    </reaction>
</comment>
<comment type="function">
    <text evidence="9">Catalyzes the attachment of L-aspartate to tRNA(Asp) in a two-step reaction: L-aspartate is first activated by ATP to form Asp-AMP and then transferred to the acceptor end of tRNA(Asp).</text>
</comment>
<dbReference type="Gene3D" id="2.40.50.140">
    <property type="entry name" value="Nucleic acid-binding proteins"/>
    <property type="match status" value="1"/>
</dbReference>
<dbReference type="GO" id="GO:0004815">
    <property type="term" value="F:aspartate-tRNA ligase activity"/>
    <property type="evidence" value="ECO:0007669"/>
    <property type="project" value="UniProtKB-UniRule"/>
</dbReference>
<evidence type="ECO:0000256" key="1">
    <source>
        <dbReference type="ARBA" id="ARBA00004496"/>
    </source>
</evidence>
<evidence type="ECO:0000256" key="3">
    <source>
        <dbReference type="ARBA" id="ARBA00022490"/>
    </source>
</evidence>
<keyword evidence="3 9" id="KW-0963">Cytoplasm</keyword>
<dbReference type="InterPro" id="IPR012340">
    <property type="entry name" value="NA-bd_OB-fold"/>
</dbReference>
<feature type="binding site" evidence="9">
    <location>
        <position position="346"/>
    </location>
    <ligand>
        <name>Mg(2+)</name>
        <dbReference type="ChEBI" id="CHEBI:18420"/>
        <label>2</label>
    </ligand>
</feature>
<dbReference type="EC" id="6.1.1.12" evidence="9"/>
<evidence type="ECO:0000256" key="5">
    <source>
        <dbReference type="ARBA" id="ARBA00022741"/>
    </source>
</evidence>
<dbReference type="AlphaFoldDB" id="E8R9P1"/>
<dbReference type="NCBIfam" id="TIGR00458">
    <property type="entry name" value="aspS_nondisc"/>
    <property type="match status" value="1"/>
</dbReference>
<keyword evidence="9" id="KW-0460">Magnesium</keyword>
<keyword evidence="6 9" id="KW-0067">ATP-binding</keyword>
<dbReference type="PRINTS" id="PR01042">
    <property type="entry name" value="TRNASYNTHASP"/>
</dbReference>
<dbReference type="GO" id="GO:0000287">
    <property type="term" value="F:magnesium ion binding"/>
    <property type="evidence" value="ECO:0007669"/>
    <property type="project" value="UniProtKB-UniRule"/>
</dbReference>
<feature type="binding site" evidence="9">
    <location>
        <begin position="198"/>
        <end position="200"/>
    </location>
    <ligand>
        <name>ATP</name>
        <dbReference type="ChEBI" id="CHEBI:30616"/>
    </ligand>
</feature>
<feature type="binding site" evidence="9">
    <location>
        <position position="155"/>
    </location>
    <ligand>
        <name>L-aspartate</name>
        <dbReference type="ChEBI" id="CHEBI:29991"/>
    </ligand>
</feature>
<feature type="binding site" evidence="9">
    <location>
        <begin position="391"/>
        <end position="394"/>
    </location>
    <ligand>
        <name>ATP</name>
        <dbReference type="ChEBI" id="CHEBI:30616"/>
    </ligand>
</feature>
<dbReference type="STRING" id="765177.Desmu_0914"/>
<dbReference type="InterPro" id="IPR004364">
    <property type="entry name" value="Aa-tRNA-synt_II"/>
</dbReference>
<dbReference type="GeneID" id="10153614"/>
<comment type="caution">
    <text evidence="9">Lacks conserved residue(s) required for the propagation of feature annotation.</text>
</comment>
<comment type="cofactor">
    <cofactor evidence="9">
        <name>Mg(2+)</name>
        <dbReference type="ChEBI" id="CHEBI:18420"/>
    </cofactor>
    <text evidence="9">Binds 3 Mg(2+) cations per subunit. The strongest magnesium site (Mg1) is bound to the beta- and gamma-phosphates of ATP and four water molecules complete its coordination sphere.</text>
</comment>
<name>E8R9P1_DESM0</name>
<dbReference type="KEGG" id="dmu:Desmu_0914"/>
<feature type="domain" description="Aminoacyl-transfer RNA synthetases class-II family profile" evidence="10">
    <location>
        <begin position="122"/>
        <end position="420"/>
    </location>
</feature>
<dbReference type="InterPro" id="IPR006195">
    <property type="entry name" value="aa-tRNA-synth_II"/>
</dbReference>
<dbReference type="GO" id="GO:0005524">
    <property type="term" value="F:ATP binding"/>
    <property type="evidence" value="ECO:0007669"/>
    <property type="project" value="UniProtKB-UniRule"/>
</dbReference>
<feature type="binding site" evidence="9">
    <location>
        <position position="343"/>
    </location>
    <ligand>
        <name>Mg(2+)</name>
        <dbReference type="ChEBI" id="CHEBI:18420"/>
        <label>2</label>
    </ligand>
</feature>
<feature type="binding site" evidence="9">
    <location>
        <position position="343"/>
    </location>
    <ligand>
        <name>Mg(2+)</name>
        <dbReference type="ChEBI" id="CHEBI:18420"/>
        <label>3</label>
    </ligand>
</feature>
<dbReference type="NCBIfam" id="NF003483">
    <property type="entry name" value="PRK05159.1"/>
    <property type="match status" value="1"/>
</dbReference>
<feature type="binding site" evidence="9">
    <location>
        <position position="346"/>
    </location>
    <ligand>
        <name>L-aspartate</name>
        <dbReference type="ChEBI" id="CHEBI:29991"/>
    </ligand>
</feature>
<organism evidence="11 12">
    <name type="scientific">Desulfurococcus mucosus (strain ATCC 35584 / DSM 2162 / JCM 9187 / O7/1)</name>
    <dbReference type="NCBI Taxonomy" id="765177"/>
    <lineage>
        <taxon>Archaea</taxon>
        <taxon>Thermoproteota</taxon>
        <taxon>Thermoprotei</taxon>
        <taxon>Desulfurococcales</taxon>
        <taxon>Desulfurococcaceae</taxon>
        <taxon>Desulfurococcus</taxon>
    </lineage>
</organism>
<dbReference type="InterPro" id="IPR045864">
    <property type="entry name" value="aa-tRNA-synth_II/BPL/LPL"/>
</dbReference>
<keyword evidence="12" id="KW-1185">Reference proteome</keyword>
<dbReference type="eggNOG" id="arCOG00406">
    <property type="taxonomic scope" value="Archaea"/>
</dbReference>
<dbReference type="Gene3D" id="3.30.930.10">
    <property type="entry name" value="Bira Bifunctional Protein, Domain 2"/>
    <property type="match status" value="1"/>
</dbReference>
<keyword evidence="9" id="KW-0479">Metal-binding</keyword>
<dbReference type="SUPFAM" id="SSF50249">
    <property type="entry name" value="Nucleic acid-binding proteins"/>
    <property type="match status" value="1"/>
</dbReference>
<dbReference type="GO" id="GO:0006422">
    <property type="term" value="P:aspartyl-tRNA aminoacylation"/>
    <property type="evidence" value="ECO:0007669"/>
    <property type="project" value="UniProtKB-UniRule"/>
</dbReference>
<reference evidence="11 12" key="2">
    <citation type="journal article" date="2011" name="Stand. Genomic Sci.">
        <title>Complete genome sequence of Desulfurococcus mucosus type strain (O7/1).</title>
        <authorList>
            <person name="Wirth R."/>
            <person name="Chertkov O."/>
            <person name="Held B."/>
            <person name="Lapidus A."/>
            <person name="Nolan M."/>
            <person name="Lucas S."/>
            <person name="Hammon N."/>
            <person name="Deshpande S."/>
            <person name="Cheng J.F."/>
            <person name="Tapia R."/>
            <person name="Han C."/>
            <person name="Goodwin L."/>
            <person name="Pitluck S."/>
            <person name="Liolios K."/>
            <person name="Ioanna P."/>
            <person name="Ivanova N."/>
            <person name="Mavromatis K."/>
            <person name="Mikhailova N."/>
            <person name="Pati A."/>
            <person name="Chen A."/>
            <person name="Palaniappan K."/>
            <person name="Land M."/>
            <person name="Hauser L."/>
            <person name="Chang Y.J."/>
            <person name="Jeffries C.D."/>
            <person name="Bilek Y."/>
            <person name="Hader T."/>
            <person name="Rohde M."/>
            <person name="Spring S."/>
            <person name="Sikorski J."/>
            <person name="Goker M."/>
            <person name="Woyke T."/>
            <person name="Bristow J."/>
            <person name="Eisen J.A."/>
            <person name="Markowitz V."/>
            <person name="Hugenholtz P."/>
            <person name="Kyrpides N.C."/>
            <person name="Klenk H.P."/>
        </authorList>
    </citation>
    <scope>NUCLEOTIDE SEQUENCE [LARGE SCALE GENOMIC DNA]</scope>
    <source>
        <strain evidence="12">ATCC 35584 / DSM 2162 / JCM 9187 / O7/1</strain>
    </source>
</reference>
<evidence type="ECO:0000256" key="4">
    <source>
        <dbReference type="ARBA" id="ARBA00022598"/>
    </source>
</evidence>
<dbReference type="Proteomes" id="UP000001068">
    <property type="component" value="Chromosome"/>
</dbReference>
<dbReference type="GO" id="GO:0003723">
    <property type="term" value="F:RNA binding"/>
    <property type="evidence" value="ECO:0007669"/>
    <property type="project" value="TreeGrafter"/>
</dbReference>
<evidence type="ECO:0000256" key="8">
    <source>
        <dbReference type="ARBA" id="ARBA00023146"/>
    </source>
</evidence>
<comment type="subcellular location">
    <subcellularLocation>
        <location evidence="1 9">Cytoplasm</location>
    </subcellularLocation>
</comment>
<comment type="subunit">
    <text evidence="9">Homodimer.</text>
</comment>
<comment type="similarity">
    <text evidence="2 9">Belongs to the class-II aminoacyl-tRNA synthetase family. Type 2 subfamily.</text>
</comment>
<dbReference type="PANTHER" id="PTHR43450:SF1">
    <property type="entry name" value="ASPARTATE--TRNA LIGASE, CYTOPLASMIC"/>
    <property type="match status" value="1"/>
</dbReference>
<feature type="binding site" evidence="9">
    <location>
        <position position="350"/>
    </location>
    <ligand>
        <name>L-aspartate</name>
        <dbReference type="ChEBI" id="CHEBI:29991"/>
    </ligand>
</feature>
<feature type="binding site" evidence="9">
    <location>
        <position position="343"/>
    </location>
    <ligand>
        <name>ATP</name>
        <dbReference type="ChEBI" id="CHEBI:30616"/>
    </ligand>
</feature>
<keyword evidence="8 9" id="KW-0030">Aminoacyl-tRNA synthetase</keyword>
<dbReference type="CDD" id="cd00776">
    <property type="entry name" value="AsxRS_core"/>
    <property type="match status" value="1"/>
</dbReference>
<evidence type="ECO:0000256" key="7">
    <source>
        <dbReference type="ARBA" id="ARBA00022917"/>
    </source>
</evidence>
<evidence type="ECO:0000313" key="11">
    <source>
        <dbReference type="EMBL" id="ADV65217.1"/>
    </source>
</evidence>
<dbReference type="Pfam" id="PF00152">
    <property type="entry name" value="tRNA-synt_2"/>
    <property type="match status" value="1"/>
</dbReference>
<dbReference type="InterPro" id="IPR004523">
    <property type="entry name" value="Asp-tRNA_synthase_2"/>
</dbReference>
<dbReference type="SUPFAM" id="SSF55681">
    <property type="entry name" value="Class II aaRS and biotin synthetases"/>
    <property type="match status" value="1"/>
</dbReference>
<sequence>MGLKRICGWIIRKKAIGRVVIIEVSSDRVKPYVVVLKEEREPELYAVGKELDVGTALCFEGEEAQEQKSVRGIEYVARKIEVYAKPIEPLPVDTMGKVPALLDTRIKYRWLLVRNPVEKAIFRVRSAMLAAAREYLSSNGFTEVQTPKIVAAGAEGGATLFRVQYFENEAYLSQSPQLFKQMLMAGFTRVYEITPYFRAEKYNTTRHLNESWGIDVEQGFINSLEDVLNTLENLVAYIIDYVSRNNAEELEVLGVNLRKPSTPFKRLRFQEAVDILRSEGIEVSDTEDLSDQAEKKLGEIMAEKGHDLYFIVGFPWSSTGFYYMREENGVYTRKFDLDYRGLEIASGGQREHRYERLVEALREKGLNPASFDFYLEAFKYGMPPHGGFGLGVERLLMRMLGLENVREAILFVRDRVRLVP</sequence>
<keyword evidence="5 9" id="KW-0547">Nucleotide-binding</keyword>
<keyword evidence="7 9" id="KW-0648">Protein biosynthesis</keyword>
<dbReference type="HAMAP" id="MF_02075">
    <property type="entry name" value="Asp_tRNA_synth_type2"/>
    <property type="match status" value="1"/>
</dbReference>
<dbReference type="HOGENOM" id="CLU_004553_2_1_2"/>
<dbReference type="GO" id="GO:0005829">
    <property type="term" value="C:cytosol"/>
    <property type="evidence" value="ECO:0007669"/>
    <property type="project" value="TreeGrafter"/>
</dbReference>
<dbReference type="PROSITE" id="PS50862">
    <property type="entry name" value="AA_TRNA_LIGASE_II"/>
    <property type="match status" value="1"/>
</dbReference>
<dbReference type="InterPro" id="IPR002312">
    <property type="entry name" value="Asp/Asn-tRNA-synth_IIb"/>
</dbReference>
<dbReference type="OrthoDB" id="5908at2157"/>
<dbReference type="RefSeq" id="WP_013562439.1">
    <property type="nucleotide sequence ID" value="NC_014961.1"/>
</dbReference>
<evidence type="ECO:0000256" key="6">
    <source>
        <dbReference type="ARBA" id="ARBA00022840"/>
    </source>
</evidence>
<dbReference type="EMBL" id="CP002363">
    <property type="protein sequence ID" value="ADV65217.1"/>
    <property type="molecule type" value="Genomic_DNA"/>
</dbReference>
<protein>
    <recommendedName>
        <fullName evidence="9">Aspartate--tRNA ligase</fullName>
        <ecNumber evidence="9">6.1.1.12</ecNumber>
    </recommendedName>
    <alternativeName>
        <fullName evidence="9">Aspartyl-tRNA synthetase</fullName>
        <shortName evidence="9">AspRS</shortName>
    </alternativeName>
</protein>
<feature type="region of interest" description="Aspartate" evidence="9">
    <location>
        <begin position="177"/>
        <end position="180"/>
    </location>
</feature>
<accession>E8R9P1</accession>
<reference evidence="12" key="1">
    <citation type="submission" date="2010-11" db="EMBL/GenBank/DDBJ databases">
        <title>The complete genome of Desulfurococcus mucosus DSM 2162.</title>
        <authorList>
            <consortium name="US DOE Joint Genome Institute (JGI-PGF)"/>
            <person name="Lucas S."/>
            <person name="Copeland A."/>
            <person name="Lapidus A."/>
            <person name="Bruce D."/>
            <person name="Goodwin L."/>
            <person name="Pitluck S."/>
            <person name="Kyrpides N."/>
            <person name="Mavromatis K."/>
            <person name="Pagani I."/>
            <person name="Ivanova N."/>
            <person name="Ovchinnikova G."/>
            <person name="Chertkov O."/>
            <person name="Held B."/>
            <person name="Brettin T."/>
            <person name="Detter J.C."/>
            <person name="Tapia R."/>
            <person name="Han C."/>
            <person name="Land M."/>
            <person name="Hauser L."/>
            <person name="Markowitz V."/>
            <person name="Cheng J.-F."/>
            <person name="Hugenholtz P."/>
            <person name="Woyke T."/>
            <person name="Wu D."/>
            <person name="Wirth R."/>
            <person name="Bilek Y."/>
            <person name="Hader T."/>
            <person name="Klenk H.-P."/>
            <person name="Eisen J.A."/>
        </authorList>
    </citation>
    <scope>NUCLEOTIDE SEQUENCE [LARGE SCALE GENOMIC DNA]</scope>
    <source>
        <strain evidence="12">ATCC 35584 / DSM 2162 / JCM 9187 / O7/1</strain>
    </source>
</reference>
<evidence type="ECO:0000256" key="9">
    <source>
        <dbReference type="HAMAP-Rule" id="MF_02075"/>
    </source>
</evidence>
<dbReference type="FunFam" id="3.30.930.10:FF:000038">
    <property type="entry name" value="Aspartate--tRNA ligase"/>
    <property type="match status" value="1"/>
</dbReference>
<feature type="binding site" evidence="9">
    <location>
        <position position="198"/>
    </location>
    <ligand>
        <name>L-aspartate</name>
        <dbReference type="ChEBI" id="CHEBI:29991"/>
    </ligand>
</feature>
<dbReference type="PANTHER" id="PTHR43450">
    <property type="entry name" value="ASPARTYL-TRNA SYNTHETASE"/>
    <property type="match status" value="1"/>
</dbReference>
<evidence type="ECO:0000313" key="12">
    <source>
        <dbReference type="Proteomes" id="UP000001068"/>
    </source>
</evidence>
<gene>
    <name evidence="9" type="primary">aspS</name>
    <name evidence="11" type="ordered locus">Desmu_0914</name>
</gene>
<evidence type="ECO:0000256" key="2">
    <source>
        <dbReference type="ARBA" id="ARBA00005312"/>
    </source>
</evidence>
<proteinExistence type="inferred from homology"/>
<evidence type="ECO:0000259" key="10">
    <source>
        <dbReference type="PROSITE" id="PS50862"/>
    </source>
</evidence>
<feature type="binding site" evidence="9">
    <location>
        <begin position="206"/>
        <end position="208"/>
    </location>
    <ligand>
        <name>ATP</name>
        <dbReference type="ChEBI" id="CHEBI:30616"/>
    </ligand>
</feature>